<protein>
    <recommendedName>
        <fullName evidence="3">SprT-like domain-containing protein</fullName>
    </recommendedName>
</protein>
<dbReference type="Proteomes" id="UP001223547">
    <property type="component" value="Unassembled WGS sequence"/>
</dbReference>
<gene>
    <name evidence="1" type="ORF">QQF73_12790</name>
</gene>
<dbReference type="RefSeq" id="WP_285368452.1">
    <property type="nucleotide sequence ID" value="NZ_JASSQD010000002.1"/>
</dbReference>
<dbReference type="EMBL" id="JASSQD010000002">
    <property type="protein sequence ID" value="MDK9558502.1"/>
    <property type="molecule type" value="Genomic_DNA"/>
</dbReference>
<comment type="caution">
    <text evidence="1">The sequence shown here is derived from an EMBL/GenBank/DDBJ whole genome shotgun (WGS) entry which is preliminary data.</text>
</comment>
<reference evidence="1 2" key="1">
    <citation type="submission" date="2023-05" db="EMBL/GenBank/DDBJ databases">
        <title>Marinobacter albus sp. nov., a marine bacterium isolated from sand in a coastal intertidal zone of huludao.</title>
        <authorList>
            <person name="Deng T."/>
        </authorList>
    </citation>
    <scope>NUCLEOTIDE SEQUENCE [LARGE SCALE GENOMIC DNA]</scope>
    <source>
        <strain evidence="1 2">M216</strain>
    </source>
</reference>
<keyword evidence="2" id="KW-1185">Reference proteome</keyword>
<evidence type="ECO:0000313" key="1">
    <source>
        <dbReference type="EMBL" id="MDK9558502.1"/>
    </source>
</evidence>
<evidence type="ECO:0000313" key="2">
    <source>
        <dbReference type="Proteomes" id="UP001223547"/>
    </source>
</evidence>
<accession>A0ABT7HF39</accession>
<organism evidence="1 2">
    <name type="scientific">Marinobacter albus</name>
    <dbReference type="NCBI Taxonomy" id="3030833"/>
    <lineage>
        <taxon>Bacteria</taxon>
        <taxon>Pseudomonadati</taxon>
        <taxon>Pseudomonadota</taxon>
        <taxon>Gammaproteobacteria</taxon>
        <taxon>Pseudomonadales</taxon>
        <taxon>Marinobacteraceae</taxon>
        <taxon>Marinobacter</taxon>
    </lineage>
</organism>
<proteinExistence type="predicted"/>
<sequence length="230" mass="25768">MISAQARQLGQLMCDTTYDVLWRPAAGWVRDRSPGSSLVCRVGSGQATYHRFDPQHKQHLITYGVRMVEAKYRPTTAQGWLSSREIRERAYFGGQLSPLNLLAHTCCHEFAHLLQQSAGQRFRGSVHNRHFYGILDELHESGGAEATRQALADRAAETGLALSDAAFELPDPVVERSHWEVGEAVAFSSGAREVHGSILRVNRKTCTVKATGRTRTVRYRVPIQMLRKLN</sequence>
<name>A0ABT7HF39_9GAMM</name>
<evidence type="ECO:0008006" key="3">
    <source>
        <dbReference type="Google" id="ProtNLM"/>
    </source>
</evidence>